<evidence type="ECO:0000313" key="12">
    <source>
        <dbReference type="EMBL" id="AFZ80102.1"/>
    </source>
</evidence>
<dbReference type="HAMAP" id="MF_03115">
    <property type="entry name" value="Anamorsin"/>
    <property type="match status" value="1"/>
</dbReference>
<keyword evidence="4 10" id="KW-0963">Cytoplasm</keyword>
<feature type="binding site" evidence="10">
    <location>
        <position position="212"/>
    </location>
    <ligand>
        <name>[2Fe-2S] cluster</name>
        <dbReference type="ChEBI" id="CHEBI:190135"/>
    </ligand>
</feature>
<evidence type="ECO:0000256" key="6">
    <source>
        <dbReference type="ARBA" id="ARBA00022723"/>
    </source>
</evidence>
<reference evidence="12 13" key="1">
    <citation type="journal article" date="2012" name="BMC Genomics">
        <title>Comparative genomic analysis and phylogenetic position of Theileria equi.</title>
        <authorList>
            <person name="Kappmeyer L.S."/>
            <person name="Thiagarajan M."/>
            <person name="Herndon D.R."/>
            <person name="Ramsay J.D."/>
            <person name="Caler E."/>
            <person name="Djikeng A."/>
            <person name="Gillespie J.J."/>
            <person name="Lau A.O."/>
            <person name="Roalson E.H."/>
            <person name="Silva J.C."/>
            <person name="Silva M.G."/>
            <person name="Suarez C.E."/>
            <person name="Ueti M.W."/>
            <person name="Nene V.M."/>
            <person name="Mealey R.H."/>
            <person name="Knowles D.P."/>
            <person name="Brayton K.A."/>
        </authorList>
    </citation>
    <scope>NUCLEOTIDE SEQUENCE [LARGE SCALE GENOMIC DNA]</scope>
    <source>
        <strain evidence="12 13">WA</strain>
    </source>
</reference>
<dbReference type="SUPFAM" id="SSF53335">
    <property type="entry name" value="S-adenosyl-L-methionine-dependent methyltransferases"/>
    <property type="match status" value="1"/>
</dbReference>
<comment type="domain">
    <text evidence="10">The C-terminal domain binds 2 Fe-S clusters but is otherwise mostly in an intrinsically disordered conformation.</text>
</comment>
<name>L0AWY3_THEEQ</name>
<accession>L0AWY3</accession>
<keyword evidence="3 10" id="KW-0004">4Fe-4S</keyword>
<comment type="subunit">
    <text evidence="10">Monomer.</text>
</comment>
<sequence length="271" mass="28872">MVQRILGVASSRQEVAKFLKRALEKASGQPGASPGGLGEGHSGSSRGLVDFLKPTSLFSPIISTVQLAFGASSLPEFEHLSLEEFGAAALKKESFDVVVVVSEDTSKFYGEEAASMLEKYHDLLSSDGLVVLVVPQGSLVETDEKAIKKEFMYAGFVGVELVKDAECILVTAKRPNWKVGGVESSKIEAAPIDSYVSKAPEYDSCATKPRACANCTCGRAEREKKDAVALAEDVDAPTSSCGNCYLGDAFRCESCPYKGLPAFKPGEKILL</sequence>
<comment type="domain">
    <text evidence="10">The twin Cx2C motifs are involved in the recognition by the mitochondrial MIA40-ERV1 disulfide relay system. The formation of 2 disulfide bonds in the Cx2C motifs through dithiol/disulfide exchange reactions effectively traps the protein in the mitochondrial intermembrane space.</text>
</comment>
<keyword evidence="5 10" id="KW-0001">2Fe-2S</keyword>
<evidence type="ECO:0000259" key="11">
    <source>
        <dbReference type="Pfam" id="PF05093"/>
    </source>
</evidence>
<keyword evidence="6 10" id="KW-0479">Metal-binding</keyword>
<evidence type="ECO:0000256" key="7">
    <source>
        <dbReference type="ARBA" id="ARBA00023004"/>
    </source>
</evidence>
<feature type="short sequence motif" description="Cx2C motif 2" evidence="10">
    <location>
        <begin position="252"/>
        <end position="255"/>
    </location>
</feature>
<dbReference type="InterPro" id="IPR046408">
    <property type="entry name" value="CIAPIN1"/>
</dbReference>
<feature type="binding site" evidence="10">
    <location>
        <position position="217"/>
    </location>
    <ligand>
        <name>[2Fe-2S] cluster</name>
        <dbReference type="ChEBI" id="CHEBI:190135"/>
    </ligand>
</feature>
<dbReference type="RefSeq" id="XP_004829768.1">
    <property type="nucleotide sequence ID" value="XM_004829711.1"/>
</dbReference>
<feature type="region of interest" description="Fe-S binding site B" evidence="10">
    <location>
        <begin position="241"/>
        <end position="255"/>
    </location>
</feature>
<comment type="similarity">
    <text evidence="2 10">Belongs to the anamorsin family.</text>
</comment>
<dbReference type="KEGG" id="beq:BEWA_029520"/>
<keyword evidence="13" id="KW-1185">Reference proteome</keyword>
<dbReference type="PANTHER" id="PTHR13273:SF14">
    <property type="entry name" value="ANAMORSIN"/>
    <property type="match status" value="1"/>
</dbReference>
<dbReference type="InterPro" id="IPR029063">
    <property type="entry name" value="SAM-dependent_MTases_sf"/>
</dbReference>
<dbReference type="PANTHER" id="PTHR13273">
    <property type="entry name" value="ANAMORSIN"/>
    <property type="match status" value="1"/>
</dbReference>
<protein>
    <recommendedName>
        <fullName evidence="10">Anamorsin homolog</fullName>
    </recommendedName>
    <alternativeName>
        <fullName evidence="10">Fe-S cluster assembly protein DRE2 homolog</fullName>
    </alternativeName>
</protein>
<dbReference type="Proteomes" id="UP000031512">
    <property type="component" value="Chromosome 1"/>
</dbReference>
<evidence type="ECO:0000256" key="1">
    <source>
        <dbReference type="ARBA" id="ARBA00001966"/>
    </source>
</evidence>
<feature type="binding site" evidence="10">
    <location>
        <position position="215"/>
    </location>
    <ligand>
        <name>[2Fe-2S] cluster</name>
        <dbReference type="ChEBI" id="CHEBI:190135"/>
    </ligand>
</feature>
<dbReference type="GO" id="GO:0051537">
    <property type="term" value="F:2 iron, 2 sulfur cluster binding"/>
    <property type="evidence" value="ECO:0007669"/>
    <property type="project" value="UniProtKB-UniRule"/>
</dbReference>
<comment type="subcellular location">
    <subcellularLocation>
        <location evidence="10">Cytoplasm</location>
    </subcellularLocation>
    <subcellularLocation>
        <location evidence="10">Mitochondrion intermembrane space</location>
    </subcellularLocation>
</comment>
<comment type="caution">
    <text evidence="10">Lacks conserved residue(s) required for the propagation of feature annotation.</text>
</comment>
<feature type="domain" description="Anamorsin C-terminal" evidence="11">
    <location>
        <begin position="228"/>
        <end position="270"/>
    </location>
</feature>
<evidence type="ECO:0000256" key="9">
    <source>
        <dbReference type="ARBA" id="ARBA00023128"/>
    </source>
</evidence>
<dbReference type="GO" id="GO:0005758">
    <property type="term" value="C:mitochondrial intermembrane space"/>
    <property type="evidence" value="ECO:0007669"/>
    <property type="project" value="UniProtKB-SubCell"/>
</dbReference>
<gene>
    <name evidence="12" type="ORF">BEWA_029520</name>
</gene>
<dbReference type="OrthoDB" id="311633at2759"/>
<comment type="cofactor">
    <cofactor evidence="10">
        <name>[2Fe-2S] cluster</name>
        <dbReference type="ChEBI" id="CHEBI:190135"/>
    </cofactor>
</comment>
<evidence type="ECO:0000256" key="2">
    <source>
        <dbReference type="ARBA" id="ARBA00008169"/>
    </source>
</evidence>
<dbReference type="GeneID" id="15803936"/>
<feature type="binding site" evidence="10">
    <location>
        <position position="241"/>
    </location>
    <ligand>
        <name>[4Fe-4S] cluster</name>
        <dbReference type="ChEBI" id="CHEBI:49883"/>
    </ligand>
</feature>
<keyword evidence="9 10" id="KW-0496">Mitochondrion</keyword>
<dbReference type="VEuPathDB" id="PiroplasmaDB:BEWA_029520"/>
<keyword evidence="8 10" id="KW-0411">Iron-sulfur</keyword>
<feature type="short sequence motif" description="Cx2C motif 1" evidence="10">
    <location>
        <begin position="241"/>
        <end position="244"/>
    </location>
</feature>
<feature type="binding site" evidence="10">
    <location>
        <position position="205"/>
    </location>
    <ligand>
        <name>[2Fe-2S] cluster</name>
        <dbReference type="ChEBI" id="CHEBI:190135"/>
    </ligand>
</feature>
<comment type="cofactor">
    <cofactor evidence="1 10">
        <name>[4Fe-4S] cluster</name>
        <dbReference type="ChEBI" id="CHEBI:49883"/>
    </cofactor>
</comment>
<dbReference type="GO" id="GO:0046872">
    <property type="term" value="F:metal ion binding"/>
    <property type="evidence" value="ECO:0007669"/>
    <property type="project" value="UniProtKB-KW"/>
</dbReference>
<evidence type="ECO:0000256" key="10">
    <source>
        <dbReference type="HAMAP-Rule" id="MF_03115"/>
    </source>
</evidence>
<dbReference type="GO" id="GO:0016226">
    <property type="term" value="P:iron-sulfur cluster assembly"/>
    <property type="evidence" value="ECO:0007669"/>
    <property type="project" value="UniProtKB-UniRule"/>
</dbReference>
<feature type="binding site" evidence="10">
    <location>
        <position position="252"/>
    </location>
    <ligand>
        <name>[4Fe-4S] cluster</name>
        <dbReference type="ChEBI" id="CHEBI:49883"/>
    </ligand>
</feature>
<proteinExistence type="inferred from homology"/>
<evidence type="ECO:0000256" key="5">
    <source>
        <dbReference type="ARBA" id="ARBA00022714"/>
    </source>
</evidence>
<organism evidence="12 13">
    <name type="scientific">Theileria equi strain WA</name>
    <dbReference type="NCBI Taxonomy" id="1537102"/>
    <lineage>
        <taxon>Eukaryota</taxon>
        <taxon>Sar</taxon>
        <taxon>Alveolata</taxon>
        <taxon>Apicomplexa</taxon>
        <taxon>Aconoidasida</taxon>
        <taxon>Piroplasmida</taxon>
        <taxon>Theileriidae</taxon>
        <taxon>Theileria</taxon>
    </lineage>
</organism>
<dbReference type="GO" id="GO:0009055">
    <property type="term" value="F:electron transfer activity"/>
    <property type="evidence" value="ECO:0007669"/>
    <property type="project" value="UniProtKB-UniRule"/>
</dbReference>
<feature type="binding site" evidence="10">
    <location>
        <position position="244"/>
    </location>
    <ligand>
        <name>[4Fe-4S] cluster</name>
        <dbReference type="ChEBI" id="CHEBI:49883"/>
    </ligand>
</feature>
<evidence type="ECO:0000313" key="13">
    <source>
        <dbReference type="Proteomes" id="UP000031512"/>
    </source>
</evidence>
<dbReference type="eggNOG" id="KOG4020">
    <property type="taxonomic scope" value="Eukaryota"/>
</dbReference>
<keyword evidence="7 10" id="KW-0408">Iron</keyword>
<evidence type="ECO:0000256" key="3">
    <source>
        <dbReference type="ARBA" id="ARBA00022485"/>
    </source>
</evidence>
<dbReference type="InterPro" id="IPR007785">
    <property type="entry name" value="Anamorsin"/>
</dbReference>
<feature type="binding site" evidence="10">
    <location>
        <position position="255"/>
    </location>
    <ligand>
        <name>[4Fe-4S] cluster</name>
        <dbReference type="ChEBI" id="CHEBI:49883"/>
    </ligand>
</feature>
<dbReference type="AlphaFoldDB" id="L0AWY3"/>
<dbReference type="EMBL" id="CP001669">
    <property type="protein sequence ID" value="AFZ80102.1"/>
    <property type="molecule type" value="Genomic_DNA"/>
</dbReference>
<dbReference type="Pfam" id="PF05093">
    <property type="entry name" value="CIAPIN1"/>
    <property type="match status" value="1"/>
</dbReference>
<evidence type="ECO:0000256" key="4">
    <source>
        <dbReference type="ARBA" id="ARBA00022490"/>
    </source>
</evidence>
<comment type="function">
    <text evidence="10">Component of the cytosolic iron-sulfur (Fe-S) protein assembly (CIA) machinery. Required for the maturation of extramitochondrial Fe-S proteins. Part of an electron transfer chain functioning in an early step of cytosolic Fe-S biogenesis, facilitating the de novo assembly of a [4Fe-4S] cluster on the cytosolic Fe-S scaffold complex. Electrons are transferred from NADPH via a FAD- and FMN-containing diflavin oxidoreductase. Together with the diflavin oxidoreductase, also required for the assembly of the diferric tyrosyl radical cofactor of ribonucleotide reductase (RNR), probably by providing electrons for reduction during radical cofactor maturation in the catalytic small subunit.</text>
</comment>
<dbReference type="STRING" id="1537102.L0AWY3"/>
<dbReference type="GO" id="GO:0051539">
    <property type="term" value="F:4 iron, 4 sulfur cluster binding"/>
    <property type="evidence" value="ECO:0007669"/>
    <property type="project" value="UniProtKB-KW"/>
</dbReference>
<evidence type="ECO:0000256" key="8">
    <source>
        <dbReference type="ARBA" id="ARBA00023014"/>
    </source>
</evidence>
<comment type="domain">
    <text evidence="10">The N-terminal domain has structural similarity with S-adenosyl-L-methionine-dependent methyltransferases, but does not bind S-adenosyl-L-methionine. It is required for correct assembly of the 2 Fe-S clusters.</text>
</comment>